<comment type="caution">
    <text evidence="14">The sequence shown here is derived from an EMBL/GenBank/DDBJ whole genome shotgun (WGS) entry which is preliminary data.</text>
</comment>
<dbReference type="Gene3D" id="3.30.70.560">
    <property type="entry name" value="7,8-Dihydro-6-hydroxymethylpterin-pyrophosphokinase HPPK"/>
    <property type="match status" value="1"/>
</dbReference>
<dbReference type="NCBIfam" id="TIGR01498">
    <property type="entry name" value="folK"/>
    <property type="match status" value="1"/>
</dbReference>
<dbReference type="InterPro" id="IPR035907">
    <property type="entry name" value="Hppk_sf"/>
</dbReference>
<evidence type="ECO:0000256" key="12">
    <source>
        <dbReference type="ARBA" id="ARBA00033413"/>
    </source>
</evidence>
<evidence type="ECO:0000256" key="8">
    <source>
        <dbReference type="ARBA" id="ARBA00022840"/>
    </source>
</evidence>
<evidence type="ECO:0000256" key="11">
    <source>
        <dbReference type="ARBA" id="ARBA00029766"/>
    </source>
</evidence>
<evidence type="ECO:0000256" key="5">
    <source>
        <dbReference type="ARBA" id="ARBA00022679"/>
    </source>
</evidence>
<sequence>MIKGKEEYKTCFLQLGSNEGNRNEIMKLAEYFIQQSIGVIKNKSSYYESEPWGNSDLNWFLNSVLEVQTLLLPFELLKKTQQIERDLGRKSKGDDYANRTIDIDILFYENFIIRSPKLTIPHDKIPQRRFVLAPLVEISPQYIHPILDSSLSYLLDSCVDDLRVTKLD</sequence>
<keyword evidence="5 14" id="KW-0808">Transferase</keyword>
<keyword evidence="9" id="KW-0289">Folate biosynthesis</keyword>
<evidence type="ECO:0000256" key="1">
    <source>
        <dbReference type="ARBA" id="ARBA00005051"/>
    </source>
</evidence>
<comment type="pathway">
    <text evidence="1">Cofactor biosynthesis; tetrahydrofolate biosynthesis; 2-amino-4-hydroxy-6-hydroxymethyl-7,8-dihydropteridine diphosphate from 7,8-dihydroneopterin triphosphate: step 4/4.</text>
</comment>
<dbReference type="SUPFAM" id="SSF55083">
    <property type="entry name" value="6-hydroxymethyl-7,8-dihydropterin pyrophosphokinase, HPPK"/>
    <property type="match status" value="1"/>
</dbReference>
<dbReference type="EC" id="2.7.6.3" evidence="3"/>
<keyword evidence="7 14" id="KW-0418">Kinase</keyword>
<dbReference type="EMBL" id="WWNE01000006">
    <property type="protein sequence ID" value="NBG66187.1"/>
    <property type="molecule type" value="Genomic_DNA"/>
</dbReference>
<keyword evidence="6" id="KW-0547">Nucleotide-binding</keyword>
<dbReference type="InterPro" id="IPR000550">
    <property type="entry name" value="Hppk"/>
</dbReference>
<accession>A0A6N9NM42</accession>
<evidence type="ECO:0000256" key="10">
    <source>
        <dbReference type="ARBA" id="ARBA00029409"/>
    </source>
</evidence>
<dbReference type="GO" id="GO:0003848">
    <property type="term" value="F:2-amino-4-hydroxy-6-hydroxymethyldihydropteridine diphosphokinase activity"/>
    <property type="evidence" value="ECO:0007669"/>
    <property type="project" value="UniProtKB-EC"/>
</dbReference>
<evidence type="ECO:0000313" key="15">
    <source>
        <dbReference type="Proteomes" id="UP000470771"/>
    </source>
</evidence>
<evidence type="ECO:0000256" key="2">
    <source>
        <dbReference type="ARBA" id="ARBA00005810"/>
    </source>
</evidence>
<evidence type="ECO:0000313" key="14">
    <source>
        <dbReference type="EMBL" id="NBG66187.1"/>
    </source>
</evidence>
<dbReference type="Proteomes" id="UP000470771">
    <property type="component" value="Unassembled WGS sequence"/>
</dbReference>
<dbReference type="GO" id="GO:0046656">
    <property type="term" value="P:folic acid biosynthetic process"/>
    <property type="evidence" value="ECO:0007669"/>
    <property type="project" value="UniProtKB-KW"/>
</dbReference>
<dbReference type="RefSeq" id="WP_160633127.1">
    <property type="nucleotide sequence ID" value="NZ_WWNE01000006.1"/>
</dbReference>
<reference evidence="14 15" key="1">
    <citation type="submission" date="2019-12" db="EMBL/GenBank/DDBJ databases">
        <authorList>
            <person name="Zhao J."/>
        </authorList>
    </citation>
    <scope>NUCLEOTIDE SEQUENCE [LARGE SCALE GENOMIC DNA]</scope>
    <source>
        <strain evidence="14 15">S-15</strain>
    </source>
</reference>
<dbReference type="GO" id="GO:0046654">
    <property type="term" value="P:tetrahydrofolate biosynthetic process"/>
    <property type="evidence" value="ECO:0007669"/>
    <property type="project" value="UniProtKB-UniPathway"/>
</dbReference>
<dbReference type="PANTHER" id="PTHR43071">
    <property type="entry name" value="2-AMINO-4-HYDROXY-6-HYDROXYMETHYLDIHYDROPTERIDINE PYROPHOSPHOKINASE"/>
    <property type="match status" value="1"/>
</dbReference>
<comment type="similarity">
    <text evidence="2">Belongs to the HPPK family.</text>
</comment>
<dbReference type="PANTHER" id="PTHR43071:SF1">
    <property type="entry name" value="2-AMINO-4-HYDROXY-6-HYDROXYMETHYLDIHYDROPTERIDINE PYROPHOSPHOKINASE"/>
    <property type="match status" value="1"/>
</dbReference>
<evidence type="ECO:0000256" key="4">
    <source>
        <dbReference type="ARBA" id="ARBA00016218"/>
    </source>
</evidence>
<dbReference type="CDD" id="cd00483">
    <property type="entry name" value="HPPK"/>
    <property type="match status" value="1"/>
</dbReference>
<evidence type="ECO:0000259" key="13">
    <source>
        <dbReference type="Pfam" id="PF01288"/>
    </source>
</evidence>
<dbReference type="GO" id="GO:0016301">
    <property type="term" value="F:kinase activity"/>
    <property type="evidence" value="ECO:0007669"/>
    <property type="project" value="UniProtKB-KW"/>
</dbReference>
<name>A0A6N9NM42_9FLAO</name>
<evidence type="ECO:0000256" key="6">
    <source>
        <dbReference type="ARBA" id="ARBA00022741"/>
    </source>
</evidence>
<keyword evidence="8" id="KW-0067">ATP-binding</keyword>
<organism evidence="14 15">
    <name type="scientific">Acidiluteibacter ferrifornacis</name>
    <dbReference type="NCBI Taxonomy" id="2692424"/>
    <lineage>
        <taxon>Bacteria</taxon>
        <taxon>Pseudomonadati</taxon>
        <taxon>Bacteroidota</taxon>
        <taxon>Flavobacteriia</taxon>
        <taxon>Flavobacteriales</taxon>
        <taxon>Cryomorphaceae</taxon>
        <taxon>Acidiluteibacter</taxon>
    </lineage>
</organism>
<dbReference type="UniPathway" id="UPA00077">
    <property type="reaction ID" value="UER00155"/>
</dbReference>
<evidence type="ECO:0000256" key="3">
    <source>
        <dbReference type="ARBA" id="ARBA00013253"/>
    </source>
</evidence>
<dbReference type="Pfam" id="PF01288">
    <property type="entry name" value="HPPK"/>
    <property type="match status" value="1"/>
</dbReference>
<evidence type="ECO:0000256" key="9">
    <source>
        <dbReference type="ARBA" id="ARBA00022909"/>
    </source>
</evidence>
<dbReference type="AlphaFoldDB" id="A0A6N9NM42"/>
<keyword evidence="15" id="KW-1185">Reference proteome</keyword>
<dbReference type="GO" id="GO:0005524">
    <property type="term" value="F:ATP binding"/>
    <property type="evidence" value="ECO:0007669"/>
    <property type="project" value="UniProtKB-KW"/>
</dbReference>
<comment type="function">
    <text evidence="10">Catalyzes the transfer of pyrophosphate from adenosine triphosphate (ATP) to 6-hydroxymethyl-7,8-dihydropterin, an enzymatic step in folate biosynthesis pathway.</text>
</comment>
<feature type="domain" description="7,8-dihydro-6-hydroxymethylpterin-pyrophosphokinase" evidence="13">
    <location>
        <begin position="12"/>
        <end position="140"/>
    </location>
</feature>
<evidence type="ECO:0000256" key="7">
    <source>
        <dbReference type="ARBA" id="ARBA00022777"/>
    </source>
</evidence>
<gene>
    <name evidence="14" type="primary">folK</name>
    <name evidence="14" type="ORF">GQN54_08650</name>
</gene>
<protein>
    <recommendedName>
        <fullName evidence="4">2-amino-4-hydroxy-6-hydroxymethyldihydropteridine pyrophosphokinase</fullName>
        <ecNumber evidence="3">2.7.6.3</ecNumber>
    </recommendedName>
    <alternativeName>
        <fullName evidence="11">6-hydroxymethyl-7,8-dihydropterin pyrophosphokinase</fullName>
    </alternativeName>
    <alternativeName>
        <fullName evidence="12">7,8-dihydro-6-hydroxymethylpterin-pyrophosphokinase</fullName>
    </alternativeName>
</protein>
<proteinExistence type="inferred from homology"/>